<dbReference type="VEuPathDB" id="MicrosporidiaDB:EHP00_1931"/>
<dbReference type="Gene3D" id="2.40.70.10">
    <property type="entry name" value="Acid Proteases"/>
    <property type="match status" value="1"/>
</dbReference>
<keyword evidence="2" id="KW-1185">Reference proteome</keyword>
<accession>A0A1W0E3Q0</accession>
<gene>
    <name evidence="1" type="ORF">EHP00_1931</name>
</gene>
<evidence type="ECO:0000313" key="2">
    <source>
        <dbReference type="Proteomes" id="UP000192758"/>
    </source>
</evidence>
<dbReference type="Proteomes" id="UP000192758">
    <property type="component" value="Unassembled WGS sequence"/>
</dbReference>
<dbReference type="AlphaFoldDB" id="A0A1W0E3Q0"/>
<dbReference type="EMBL" id="MNPJ01000025">
    <property type="protein sequence ID" value="OQS53853.1"/>
    <property type="molecule type" value="Genomic_DNA"/>
</dbReference>
<evidence type="ECO:0000313" key="1">
    <source>
        <dbReference type="EMBL" id="OQS53853.1"/>
    </source>
</evidence>
<reference evidence="1 2" key="1">
    <citation type="journal article" date="2017" name="Environ. Microbiol.">
        <title>Decay of the glycolytic pathway and adaptation to intranuclear parasitism within Enterocytozoonidae microsporidia.</title>
        <authorList>
            <person name="Wiredu Boakye D."/>
            <person name="Jaroenlak P."/>
            <person name="Prachumwat A."/>
            <person name="Williams T.A."/>
            <person name="Bateman K.S."/>
            <person name="Itsathitphaisarn O."/>
            <person name="Sritunyalucksana K."/>
            <person name="Paszkiewicz K.H."/>
            <person name="Moore K.A."/>
            <person name="Stentiford G.D."/>
            <person name="Williams B.A."/>
        </authorList>
    </citation>
    <scope>NUCLEOTIDE SEQUENCE [LARGE SCALE GENOMIC DNA]</scope>
    <source>
        <strain evidence="1 2">TH1</strain>
    </source>
</reference>
<organism evidence="1 2">
    <name type="scientific">Ecytonucleospora hepatopenaei</name>
    <dbReference type="NCBI Taxonomy" id="646526"/>
    <lineage>
        <taxon>Eukaryota</taxon>
        <taxon>Fungi</taxon>
        <taxon>Fungi incertae sedis</taxon>
        <taxon>Microsporidia</taxon>
        <taxon>Enterocytozoonidae</taxon>
        <taxon>Ecytonucleospora</taxon>
    </lineage>
</organism>
<proteinExistence type="predicted"/>
<protein>
    <submittedName>
        <fullName evidence="1">Uncharacterized protein</fullName>
    </submittedName>
</protein>
<name>A0A1W0E3Q0_9MICR</name>
<dbReference type="InterPro" id="IPR021109">
    <property type="entry name" value="Peptidase_aspartic_dom_sf"/>
</dbReference>
<sequence>MLKNVVVNVHGVDYVVDLFVVKGLCVDAILGYDFIKTNNLLIDANCKSVIVNKNPDKGMLKRENFKNDLKFNVSIVDKKTENEIVHKIYTGDAKPIFINQYRLGNEKEKIIDL</sequence>
<comment type="caution">
    <text evidence="1">The sequence shown here is derived from an EMBL/GenBank/DDBJ whole genome shotgun (WGS) entry which is preliminary data.</text>
</comment>